<comment type="caution">
    <text evidence="2">The sequence shown here is derived from an EMBL/GenBank/DDBJ whole genome shotgun (WGS) entry which is preliminary data.</text>
</comment>
<feature type="transmembrane region" description="Helical" evidence="1">
    <location>
        <begin position="264"/>
        <end position="291"/>
    </location>
</feature>
<dbReference type="EMBL" id="JAEINH010000004">
    <property type="protein sequence ID" value="MBI9114724.1"/>
    <property type="molecule type" value="Genomic_DNA"/>
</dbReference>
<feature type="transmembrane region" description="Helical" evidence="1">
    <location>
        <begin position="199"/>
        <end position="218"/>
    </location>
</feature>
<keyword evidence="1" id="KW-1133">Transmembrane helix</keyword>
<feature type="transmembrane region" description="Helical" evidence="1">
    <location>
        <begin position="117"/>
        <end position="137"/>
    </location>
</feature>
<evidence type="ECO:0000313" key="3">
    <source>
        <dbReference type="Proteomes" id="UP000602087"/>
    </source>
</evidence>
<feature type="transmembrane region" description="Helical" evidence="1">
    <location>
        <begin position="143"/>
        <end position="160"/>
    </location>
</feature>
<feature type="transmembrane region" description="Helical" evidence="1">
    <location>
        <begin position="172"/>
        <end position="193"/>
    </location>
</feature>
<keyword evidence="3" id="KW-1185">Reference proteome</keyword>
<gene>
    <name evidence="2" type="ORF">JAV76_06830</name>
</gene>
<feature type="transmembrane region" description="Helical" evidence="1">
    <location>
        <begin position="92"/>
        <end position="110"/>
    </location>
</feature>
<dbReference type="Proteomes" id="UP000602087">
    <property type="component" value="Unassembled WGS sequence"/>
</dbReference>
<evidence type="ECO:0000313" key="2">
    <source>
        <dbReference type="EMBL" id="MBI9114724.1"/>
    </source>
</evidence>
<keyword evidence="1" id="KW-0472">Membrane</keyword>
<feature type="transmembrane region" description="Helical" evidence="1">
    <location>
        <begin position="328"/>
        <end position="349"/>
    </location>
</feature>
<dbReference type="RefSeq" id="WP_198733273.1">
    <property type="nucleotide sequence ID" value="NZ_JAEINH010000004.1"/>
</dbReference>
<evidence type="ECO:0000256" key="1">
    <source>
        <dbReference type="SAM" id="Phobius"/>
    </source>
</evidence>
<accession>A0A934I353</accession>
<keyword evidence="1" id="KW-0812">Transmembrane</keyword>
<proteinExistence type="predicted"/>
<reference evidence="2" key="1">
    <citation type="submission" date="2020-12" db="EMBL/GenBank/DDBJ databases">
        <title>Sanguibacter suaedae sp. nov., isolated from Suaeda aralocaspica.</title>
        <authorList>
            <person name="Ma Q."/>
        </authorList>
    </citation>
    <scope>NUCLEOTIDE SEQUENCE</scope>
    <source>
        <strain evidence="2">YZGR15</strain>
    </source>
</reference>
<dbReference type="AlphaFoldDB" id="A0A934I353"/>
<feature type="transmembrane region" description="Helical" evidence="1">
    <location>
        <begin position="230"/>
        <end position="252"/>
    </location>
</feature>
<protein>
    <submittedName>
        <fullName evidence="2">Uncharacterized protein</fullName>
    </submittedName>
</protein>
<feature type="transmembrane region" description="Helical" evidence="1">
    <location>
        <begin position="298"/>
        <end position="316"/>
    </location>
</feature>
<organism evidence="2 3">
    <name type="scientific">Sanguibacter suaedae</name>
    <dbReference type="NCBI Taxonomy" id="2795737"/>
    <lineage>
        <taxon>Bacteria</taxon>
        <taxon>Bacillati</taxon>
        <taxon>Actinomycetota</taxon>
        <taxon>Actinomycetes</taxon>
        <taxon>Micrococcales</taxon>
        <taxon>Sanguibacteraceae</taxon>
        <taxon>Sanguibacter</taxon>
    </lineage>
</organism>
<sequence>MSRRLLLALPAGLCLLAGLDAALLLLGLPAPVTTDRLPVVHGVLLVLGFVGTLVALERAVALRRTWGYLAPVLLGSGGLALLSPLPLGVGQAALVCGSLALGALYVPLYLRGRDDAVVVQALGAALATGGALLWATGVPVPDVLPWLAGFIVLTIVGERLELARVVLLARGTVDTVLALCLALVVGVTAGVLWPAVGTPLLGAALLGIVGWLTVHDVARRTVRSTGLPRFMAVCLLAGYAWLAAAGATWFVLGRVGEGPAYDAVVHAVFLGFTLSMIMAHAPVILPAVLTVRLPYHPVMLLPAGLLHASLVVRVVGGDAWGLPGAHTAGGALNVVAVLLFVVVAAASAVRGTRGRAPRTVPATPLGTTSAVHT</sequence>
<name>A0A934I353_9MICO</name>
<feature type="transmembrane region" description="Helical" evidence="1">
    <location>
        <begin position="37"/>
        <end position="56"/>
    </location>
</feature>
<feature type="transmembrane region" description="Helical" evidence="1">
    <location>
        <begin position="68"/>
        <end position="86"/>
    </location>
</feature>